<proteinExistence type="predicted"/>
<comment type="caution">
    <text evidence="1">The sequence shown here is derived from an EMBL/GenBank/DDBJ whole genome shotgun (WGS) entry which is preliminary data.</text>
</comment>
<name>A0AAU9QFC0_9VIBR</name>
<dbReference type="AlphaFoldDB" id="A0AAU9QFC0"/>
<evidence type="ECO:0000313" key="1">
    <source>
        <dbReference type="EMBL" id="CAH1564245.1"/>
    </source>
</evidence>
<reference evidence="1" key="1">
    <citation type="submission" date="2022-01" db="EMBL/GenBank/DDBJ databases">
        <authorList>
            <person name="Lagorce A."/>
        </authorList>
    </citation>
    <scope>NUCLEOTIDE SEQUENCE</scope>
    <source>
        <strain evidence="1">Th15_F1_A12</strain>
    </source>
</reference>
<accession>A0AAU9QFC0</accession>
<evidence type="ECO:0000313" key="2">
    <source>
        <dbReference type="Proteomes" id="UP001295462"/>
    </source>
</evidence>
<sequence>MDDKSDANDDLCNCDGARKELGVNAGVLVVWFIELADEHKYDAANDDHQKREKDLSIQF</sequence>
<organism evidence="1 2">
    <name type="scientific">Vibrio jasicida</name>
    <dbReference type="NCBI Taxonomy" id="766224"/>
    <lineage>
        <taxon>Bacteria</taxon>
        <taxon>Pseudomonadati</taxon>
        <taxon>Pseudomonadota</taxon>
        <taxon>Gammaproteobacteria</taxon>
        <taxon>Vibrionales</taxon>
        <taxon>Vibrionaceae</taxon>
        <taxon>Vibrio</taxon>
    </lineage>
</organism>
<dbReference type="EMBL" id="CAKMUD010000001">
    <property type="protein sequence ID" value="CAH1564245.1"/>
    <property type="molecule type" value="Genomic_DNA"/>
</dbReference>
<gene>
    <name evidence="1" type="ORF">THF1A12_10252</name>
</gene>
<dbReference type="Proteomes" id="UP001295462">
    <property type="component" value="Unassembled WGS sequence"/>
</dbReference>
<protein>
    <submittedName>
        <fullName evidence="1">Uncharacterized protein</fullName>
    </submittedName>
</protein>